<gene>
    <name evidence="2" type="ORF">Esi_0205_0006</name>
</gene>
<feature type="transmembrane region" description="Helical" evidence="1">
    <location>
        <begin position="253"/>
        <end position="270"/>
    </location>
</feature>
<keyword evidence="3" id="KW-1185">Reference proteome</keyword>
<dbReference type="AlphaFoldDB" id="D7FQM7"/>
<name>D7FQM7_ECTSI</name>
<evidence type="ECO:0000313" key="2">
    <source>
        <dbReference type="EMBL" id="CBJ30622.1"/>
    </source>
</evidence>
<proteinExistence type="predicted"/>
<dbReference type="InParanoid" id="D7FQM7"/>
<evidence type="ECO:0000313" key="3">
    <source>
        <dbReference type="Proteomes" id="UP000002630"/>
    </source>
</evidence>
<reference evidence="2 3" key="1">
    <citation type="journal article" date="2010" name="Nature">
        <title>The Ectocarpus genome and the independent evolution of multicellularity in brown algae.</title>
        <authorList>
            <person name="Cock J.M."/>
            <person name="Sterck L."/>
            <person name="Rouze P."/>
            <person name="Scornet D."/>
            <person name="Allen A.E."/>
            <person name="Amoutzias G."/>
            <person name="Anthouard V."/>
            <person name="Artiguenave F."/>
            <person name="Aury J.M."/>
            <person name="Badger J.H."/>
            <person name="Beszteri B."/>
            <person name="Billiau K."/>
            <person name="Bonnet E."/>
            <person name="Bothwell J.H."/>
            <person name="Bowler C."/>
            <person name="Boyen C."/>
            <person name="Brownlee C."/>
            <person name="Carrano C.J."/>
            <person name="Charrier B."/>
            <person name="Cho G.Y."/>
            <person name="Coelho S.M."/>
            <person name="Collen J."/>
            <person name="Corre E."/>
            <person name="Da Silva C."/>
            <person name="Delage L."/>
            <person name="Delaroque N."/>
            <person name="Dittami S.M."/>
            <person name="Doulbeau S."/>
            <person name="Elias M."/>
            <person name="Farnham G."/>
            <person name="Gachon C.M."/>
            <person name="Gschloessl B."/>
            <person name="Heesch S."/>
            <person name="Jabbari K."/>
            <person name="Jubin C."/>
            <person name="Kawai H."/>
            <person name="Kimura K."/>
            <person name="Kloareg B."/>
            <person name="Kupper F.C."/>
            <person name="Lang D."/>
            <person name="Le Bail A."/>
            <person name="Leblanc C."/>
            <person name="Lerouge P."/>
            <person name="Lohr M."/>
            <person name="Lopez P.J."/>
            <person name="Martens C."/>
            <person name="Maumus F."/>
            <person name="Michel G."/>
            <person name="Miranda-Saavedra D."/>
            <person name="Morales J."/>
            <person name="Moreau H."/>
            <person name="Motomura T."/>
            <person name="Nagasato C."/>
            <person name="Napoli C.A."/>
            <person name="Nelson D.R."/>
            <person name="Nyvall-Collen P."/>
            <person name="Peters A.F."/>
            <person name="Pommier C."/>
            <person name="Potin P."/>
            <person name="Poulain J."/>
            <person name="Quesneville H."/>
            <person name="Read B."/>
            <person name="Rensing S.A."/>
            <person name="Ritter A."/>
            <person name="Rousvoal S."/>
            <person name="Samanta M."/>
            <person name="Samson G."/>
            <person name="Schroeder D.C."/>
            <person name="Segurens B."/>
            <person name="Strittmatter M."/>
            <person name="Tonon T."/>
            <person name="Tregear J.W."/>
            <person name="Valentin K."/>
            <person name="von Dassow P."/>
            <person name="Yamagishi T."/>
            <person name="Van de Peer Y."/>
            <person name="Wincker P."/>
        </authorList>
    </citation>
    <scope>NUCLEOTIDE SEQUENCE [LARGE SCALE GENOMIC DNA]</scope>
    <source>
        <strain evidence="3">Ec32 / CCAP1310/4</strain>
    </source>
</reference>
<feature type="transmembrane region" description="Helical" evidence="1">
    <location>
        <begin position="187"/>
        <end position="207"/>
    </location>
</feature>
<organism evidence="2 3">
    <name type="scientific">Ectocarpus siliculosus</name>
    <name type="common">Brown alga</name>
    <name type="synonym">Conferva siliculosa</name>
    <dbReference type="NCBI Taxonomy" id="2880"/>
    <lineage>
        <taxon>Eukaryota</taxon>
        <taxon>Sar</taxon>
        <taxon>Stramenopiles</taxon>
        <taxon>Ochrophyta</taxon>
        <taxon>PX clade</taxon>
        <taxon>Phaeophyceae</taxon>
        <taxon>Ectocarpales</taxon>
        <taxon>Ectocarpaceae</taxon>
        <taxon>Ectocarpus</taxon>
    </lineage>
</organism>
<evidence type="ECO:0000256" key="1">
    <source>
        <dbReference type="SAM" id="Phobius"/>
    </source>
</evidence>
<protein>
    <submittedName>
        <fullName evidence="2">Uncharacterized protein</fullName>
    </submittedName>
</protein>
<dbReference type="EMBL" id="FN649760">
    <property type="protein sequence ID" value="CBJ30622.1"/>
    <property type="molecule type" value="Genomic_DNA"/>
</dbReference>
<keyword evidence="1" id="KW-0812">Transmembrane</keyword>
<keyword evidence="1" id="KW-1133">Transmembrane helix</keyword>
<sequence length="329" mass="35136">MLVEVLGLLTLASIFVAAGLLACAVLPCLYCCFRKSRQAHLVTRLENGPHRHCAGGLLMVLVSWAALACCSSAIAGLEKADSGMLVIEDRTEAIAKDVLEIIGLPADTAVGLGLVSDSYDVLEASVGDCENPDIAQAIVAGLDFGSLASEVQTAIDEIDRTSLADIAKQVQDISDAMYTTKVLRRTIVWPTIILALVFVALFILISCTTYEAVACARPSCRAPCTGGFAPFVVFLAVVVYLCAASVISLSGEIPLYVLTIALSYLIATPVRRAVAWLVERLLLSLQCLQRSLLQAPRGLAWRLLDTGWLPVHSATGPIAHTDSLVKYRH</sequence>
<dbReference type="Proteomes" id="UP000002630">
    <property type="component" value="Unassembled WGS sequence"/>
</dbReference>
<feature type="transmembrane region" description="Helical" evidence="1">
    <location>
        <begin position="6"/>
        <end position="33"/>
    </location>
</feature>
<keyword evidence="1" id="KW-0472">Membrane</keyword>
<accession>D7FQM7</accession>
<feature type="transmembrane region" description="Helical" evidence="1">
    <location>
        <begin position="228"/>
        <end position="247"/>
    </location>
</feature>
<feature type="transmembrane region" description="Helical" evidence="1">
    <location>
        <begin position="54"/>
        <end position="75"/>
    </location>
</feature>